<evidence type="ECO:0000256" key="4">
    <source>
        <dbReference type="ARBA" id="ARBA00023163"/>
    </source>
</evidence>
<dbReference type="OrthoDB" id="1099849at2"/>
<reference evidence="7" key="1">
    <citation type="submission" date="2016-11" db="EMBL/GenBank/DDBJ databases">
        <authorList>
            <person name="Varghese N."/>
            <person name="Submissions S."/>
        </authorList>
    </citation>
    <scope>NUCLEOTIDE SEQUENCE [LARGE SCALE GENOMIC DNA]</scope>
    <source>
        <strain evidence="7">DSM 22623</strain>
    </source>
</reference>
<dbReference type="InterPro" id="IPR039425">
    <property type="entry name" value="RNA_pol_sigma-70-like"/>
</dbReference>
<dbReference type="GO" id="GO:0016987">
    <property type="term" value="F:sigma factor activity"/>
    <property type="evidence" value="ECO:0007669"/>
    <property type="project" value="UniProtKB-KW"/>
</dbReference>
<proteinExistence type="inferred from homology"/>
<dbReference type="GO" id="GO:0006352">
    <property type="term" value="P:DNA-templated transcription initiation"/>
    <property type="evidence" value="ECO:0007669"/>
    <property type="project" value="InterPro"/>
</dbReference>
<dbReference type="Gene3D" id="1.10.1740.10">
    <property type="match status" value="1"/>
</dbReference>
<name>A0A1M6IXS7_9FLAO</name>
<dbReference type="Gene3D" id="1.10.10.10">
    <property type="entry name" value="Winged helix-like DNA-binding domain superfamily/Winged helix DNA-binding domain"/>
    <property type="match status" value="1"/>
</dbReference>
<evidence type="ECO:0000256" key="3">
    <source>
        <dbReference type="ARBA" id="ARBA00023082"/>
    </source>
</evidence>
<evidence type="ECO:0000313" key="7">
    <source>
        <dbReference type="Proteomes" id="UP000184432"/>
    </source>
</evidence>
<dbReference type="SUPFAM" id="SSF88946">
    <property type="entry name" value="Sigma2 domain of RNA polymerase sigma factors"/>
    <property type="match status" value="1"/>
</dbReference>
<dbReference type="InterPro" id="IPR007627">
    <property type="entry name" value="RNA_pol_sigma70_r2"/>
</dbReference>
<keyword evidence="2" id="KW-0805">Transcription regulation</keyword>
<dbReference type="Pfam" id="PF04542">
    <property type="entry name" value="Sigma70_r2"/>
    <property type="match status" value="1"/>
</dbReference>
<dbReference type="InterPro" id="IPR036388">
    <property type="entry name" value="WH-like_DNA-bd_sf"/>
</dbReference>
<gene>
    <name evidence="6" type="ORF">SAMN04488508_108126</name>
</gene>
<evidence type="ECO:0000256" key="2">
    <source>
        <dbReference type="ARBA" id="ARBA00023015"/>
    </source>
</evidence>
<evidence type="ECO:0000256" key="1">
    <source>
        <dbReference type="ARBA" id="ARBA00010641"/>
    </source>
</evidence>
<evidence type="ECO:0000313" key="6">
    <source>
        <dbReference type="EMBL" id="SHJ39217.1"/>
    </source>
</evidence>
<accession>A0A1M6IXS7</accession>
<dbReference type="AlphaFoldDB" id="A0A1M6IXS7"/>
<dbReference type="InterPro" id="IPR013324">
    <property type="entry name" value="RNA_pol_sigma_r3/r4-like"/>
</dbReference>
<dbReference type="SUPFAM" id="SSF88659">
    <property type="entry name" value="Sigma3 and sigma4 domains of RNA polymerase sigma factors"/>
    <property type="match status" value="1"/>
</dbReference>
<dbReference type="PANTHER" id="PTHR43133">
    <property type="entry name" value="RNA POLYMERASE ECF-TYPE SIGMA FACTO"/>
    <property type="match status" value="1"/>
</dbReference>
<dbReference type="PANTHER" id="PTHR43133:SF46">
    <property type="entry name" value="RNA POLYMERASE SIGMA-70 FACTOR ECF SUBFAMILY"/>
    <property type="match status" value="1"/>
</dbReference>
<dbReference type="EMBL" id="FQYP01000008">
    <property type="protein sequence ID" value="SHJ39217.1"/>
    <property type="molecule type" value="Genomic_DNA"/>
</dbReference>
<evidence type="ECO:0000259" key="5">
    <source>
        <dbReference type="Pfam" id="PF04542"/>
    </source>
</evidence>
<protein>
    <submittedName>
        <fullName evidence="6">RNA polymerase sigma factor, sigma-70 family</fullName>
    </submittedName>
</protein>
<keyword evidence="3" id="KW-0731">Sigma factor</keyword>
<dbReference type="NCBIfam" id="TIGR02937">
    <property type="entry name" value="sigma70-ECF"/>
    <property type="match status" value="1"/>
</dbReference>
<comment type="similarity">
    <text evidence="1">Belongs to the sigma-70 factor family. ECF subfamily.</text>
</comment>
<dbReference type="STRING" id="570521.SAMN04488508_108126"/>
<feature type="domain" description="RNA polymerase sigma-70 region 2" evidence="5">
    <location>
        <begin position="25"/>
        <end position="93"/>
    </location>
</feature>
<keyword evidence="4" id="KW-0804">Transcription</keyword>
<keyword evidence="7" id="KW-1185">Reference proteome</keyword>
<dbReference type="RefSeq" id="WP_073319066.1">
    <property type="nucleotide sequence ID" value="NZ_FQYP01000008.1"/>
</dbReference>
<organism evidence="6 7">
    <name type="scientific">Aquimarina spongiae</name>
    <dbReference type="NCBI Taxonomy" id="570521"/>
    <lineage>
        <taxon>Bacteria</taxon>
        <taxon>Pseudomonadati</taxon>
        <taxon>Bacteroidota</taxon>
        <taxon>Flavobacteriia</taxon>
        <taxon>Flavobacteriales</taxon>
        <taxon>Flavobacteriaceae</taxon>
        <taxon>Aquimarina</taxon>
    </lineage>
</organism>
<dbReference type="Proteomes" id="UP000184432">
    <property type="component" value="Unassembled WGS sequence"/>
</dbReference>
<dbReference type="InterPro" id="IPR013325">
    <property type="entry name" value="RNA_pol_sigma_r2"/>
</dbReference>
<sequence>MNRSKDDILLEELKKGNDRAFKQVYQDNRNKFLSFAKKYGLEQQDLLDIYQDSYITLFENVVEGKLVKLSSTLSTYLISIGKYKILDRLRKNKQHVNSELVLELTKQKDEYLESFDLETEELTPEEVLLEKYLDQLGEKCKNILILFYYKKYSIREIMKAGKYNSENVVKSQKSRCLKTLKQLFNNTPKRL</sequence>
<dbReference type="InterPro" id="IPR014284">
    <property type="entry name" value="RNA_pol_sigma-70_dom"/>
</dbReference>